<reference evidence="2 3" key="1">
    <citation type="submission" date="2020-10" db="EMBL/GenBank/DDBJ databases">
        <title>Mucilaginibacter mali sp. nov., isolated from rhizosphere soil of apple orchard.</title>
        <authorList>
            <person name="Lee J.-S."/>
            <person name="Kim H.S."/>
            <person name="Kim J.-S."/>
        </authorList>
    </citation>
    <scope>NUCLEOTIDE SEQUENCE [LARGE SCALE GENOMIC DNA]</scope>
    <source>
        <strain evidence="2 3">KCTC 23157</strain>
    </source>
</reference>
<feature type="transmembrane region" description="Helical" evidence="1">
    <location>
        <begin position="91"/>
        <end position="111"/>
    </location>
</feature>
<feature type="transmembrane region" description="Helical" evidence="1">
    <location>
        <begin position="31"/>
        <end position="53"/>
    </location>
</feature>
<accession>A0ABR9XJ11</accession>
<evidence type="ECO:0008006" key="4">
    <source>
        <dbReference type="Google" id="ProtNLM"/>
    </source>
</evidence>
<evidence type="ECO:0000313" key="3">
    <source>
        <dbReference type="Proteomes" id="UP000632774"/>
    </source>
</evidence>
<name>A0ABR9XJ11_9SPHI</name>
<evidence type="ECO:0000313" key="2">
    <source>
        <dbReference type="EMBL" id="MBE9667003.1"/>
    </source>
</evidence>
<proteinExistence type="predicted"/>
<feature type="transmembrane region" description="Helical" evidence="1">
    <location>
        <begin position="59"/>
        <end position="84"/>
    </location>
</feature>
<feature type="transmembrane region" description="Helical" evidence="1">
    <location>
        <begin position="6"/>
        <end position="24"/>
    </location>
</feature>
<keyword evidence="1" id="KW-0812">Transmembrane</keyword>
<sequence>MLLAAIYNLCLGIIISIYPQLLLFGNPPTNFLLIILRCVGMLVGVYGIAYWFASRNPQRYWPLILVGFIGKFLGPVGAVYYVYLGQLQPNFLWVNVWNDLIWLLPFAWVIYQATTHKLPEGTR</sequence>
<protein>
    <recommendedName>
        <fullName evidence="4">Alkyl hydroperoxide reductase</fullName>
    </recommendedName>
</protein>
<gene>
    <name evidence="2" type="ORF">IRJ18_11580</name>
</gene>
<evidence type="ECO:0000256" key="1">
    <source>
        <dbReference type="SAM" id="Phobius"/>
    </source>
</evidence>
<dbReference type="Proteomes" id="UP000632774">
    <property type="component" value="Unassembled WGS sequence"/>
</dbReference>
<dbReference type="EMBL" id="JADFFM010000001">
    <property type="protein sequence ID" value="MBE9667003.1"/>
    <property type="molecule type" value="Genomic_DNA"/>
</dbReference>
<comment type="caution">
    <text evidence="2">The sequence shown here is derived from an EMBL/GenBank/DDBJ whole genome shotgun (WGS) entry which is preliminary data.</text>
</comment>
<organism evidence="2 3">
    <name type="scientific">Mucilaginibacter boryungensis</name>
    <dbReference type="NCBI Taxonomy" id="768480"/>
    <lineage>
        <taxon>Bacteria</taxon>
        <taxon>Pseudomonadati</taxon>
        <taxon>Bacteroidota</taxon>
        <taxon>Sphingobacteriia</taxon>
        <taxon>Sphingobacteriales</taxon>
        <taxon>Sphingobacteriaceae</taxon>
        <taxon>Mucilaginibacter</taxon>
    </lineage>
</organism>
<keyword evidence="3" id="KW-1185">Reference proteome</keyword>
<keyword evidence="1" id="KW-1133">Transmembrane helix</keyword>
<keyword evidence="1" id="KW-0472">Membrane</keyword>